<accession>A0A9N7YLM4</accession>
<proteinExistence type="predicted"/>
<sequence>MAVGQNYAAPPSPCQCPNSRMSVRGLRELLATYYFRIPCNPTLLPQYLMSYQALAREALLSLFQPFQFGSCSGGHHGMTAISVSRARASQGVSCQSPTPSFPE</sequence>
<dbReference type="AlphaFoldDB" id="A0A9N7YLM4"/>
<name>A0A9N7YLM4_PLEPL</name>
<keyword evidence="2" id="KW-1185">Reference proteome</keyword>
<evidence type="ECO:0000313" key="2">
    <source>
        <dbReference type="Proteomes" id="UP001153269"/>
    </source>
</evidence>
<dbReference type="EMBL" id="CADEAL010001180">
    <property type="protein sequence ID" value="CAB1429871.1"/>
    <property type="molecule type" value="Genomic_DNA"/>
</dbReference>
<evidence type="ECO:0000313" key="1">
    <source>
        <dbReference type="EMBL" id="CAB1429871.1"/>
    </source>
</evidence>
<dbReference type="Proteomes" id="UP001153269">
    <property type="component" value="Unassembled WGS sequence"/>
</dbReference>
<gene>
    <name evidence="1" type="ORF">PLEPLA_LOCUS17851</name>
</gene>
<comment type="caution">
    <text evidence="1">The sequence shown here is derived from an EMBL/GenBank/DDBJ whole genome shotgun (WGS) entry which is preliminary data.</text>
</comment>
<organism evidence="1 2">
    <name type="scientific">Pleuronectes platessa</name>
    <name type="common">European plaice</name>
    <dbReference type="NCBI Taxonomy" id="8262"/>
    <lineage>
        <taxon>Eukaryota</taxon>
        <taxon>Metazoa</taxon>
        <taxon>Chordata</taxon>
        <taxon>Craniata</taxon>
        <taxon>Vertebrata</taxon>
        <taxon>Euteleostomi</taxon>
        <taxon>Actinopterygii</taxon>
        <taxon>Neopterygii</taxon>
        <taxon>Teleostei</taxon>
        <taxon>Neoteleostei</taxon>
        <taxon>Acanthomorphata</taxon>
        <taxon>Carangaria</taxon>
        <taxon>Pleuronectiformes</taxon>
        <taxon>Pleuronectoidei</taxon>
        <taxon>Pleuronectidae</taxon>
        <taxon>Pleuronectes</taxon>
    </lineage>
</organism>
<protein>
    <submittedName>
        <fullName evidence="1">Uncharacterized protein</fullName>
    </submittedName>
</protein>
<reference evidence="1" key="1">
    <citation type="submission" date="2020-03" db="EMBL/GenBank/DDBJ databases">
        <authorList>
            <person name="Weist P."/>
        </authorList>
    </citation>
    <scope>NUCLEOTIDE SEQUENCE</scope>
</reference>